<organism evidence="2 3">
    <name type="scientific">Trichinella britovi</name>
    <name type="common">Parasitic roundworm</name>
    <dbReference type="NCBI Taxonomy" id="45882"/>
    <lineage>
        <taxon>Eukaryota</taxon>
        <taxon>Metazoa</taxon>
        <taxon>Ecdysozoa</taxon>
        <taxon>Nematoda</taxon>
        <taxon>Enoplea</taxon>
        <taxon>Dorylaimia</taxon>
        <taxon>Trichinellida</taxon>
        <taxon>Trichinellidae</taxon>
        <taxon>Trichinella</taxon>
    </lineage>
</organism>
<comment type="caution">
    <text evidence="2">The sequence shown here is derived from an EMBL/GenBank/DDBJ whole genome shotgun (WGS) entry which is preliminary data.</text>
</comment>
<accession>A0A0V1D0M8</accession>
<dbReference type="Proteomes" id="UP000054653">
    <property type="component" value="Unassembled WGS sequence"/>
</dbReference>
<sequence length="98" mass="10895">MVHSMYPQLFSIHAFSAGKLVPAICLCTNKDIGTYEFIFEALISRTAALKVDLNPDTIICDFETALIPAIQGYFPKVRVQCCNSTSAKRYIGKSVSWD</sequence>
<dbReference type="EMBL" id="JYDI01000061">
    <property type="protein sequence ID" value="KRY54982.1"/>
    <property type="molecule type" value="Genomic_DNA"/>
</dbReference>
<evidence type="ECO:0000313" key="2">
    <source>
        <dbReference type="EMBL" id="KRY54982.1"/>
    </source>
</evidence>
<gene>
    <name evidence="2" type="ORF">T03_7680</name>
</gene>
<protein>
    <recommendedName>
        <fullName evidence="1">MULE transposase domain-containing protein</fullName>
    </recommendedName>
</protein>
<proteinExistence type="predicted"/>
<keyword evidence="3" id="KW-1185">Reference proteome</keyword>
<evidence type="ECO:0000313" key="3">
    <source>
        <dbReference type="Proteomes" id="UP000054653"/>
    </source>
</evidence>
<reference evidence="2 3" key="1">
    <citation type="submission" date="2015-01" db="EMBL/GenBank/DDBJ databases">
        <title>Evolution of Trichinella species and genotypes.</title>
        <authorList>
            <person name="Korhonen P.K."/>
            <person name="Edoardo P."/>
            <person name="Giuseppe L.R."/>
            <person name="Gasser R.B."/>
        </authorList>
    </citation>
    <scope>NUCLEOTIDE SEQUENCE [LARGE SCALE GENOMIC DNA]</scope>
    <source>
        <strain evidence="2">ISS120</strain>
    </source>
</reference>
<name>A0A0V1D0M8_TRIBR</name>
<feature type="domain" description="MULE transposase" evidence="1">
    <location>
        <begin position="20"/>
        <end position="83"/>
    </location>
</feature>
<dbReference type="AlphaFoldDB" id="A0A0V1D0M8"/>
<dbReference type="Pfam" id="PF10551">
    <property type="entry name" value="MULE"/>
    <property type="match status" value="1"/>
</dbReference>
<dbReference type="InterPro" id="IPR018289">
    <property type="entry name" value="MULE_transposase_dom"/>
</dbReference>
<evidence type="ECO:0000259" key="1">
    <source>
        <dbReference type="Pfam" id="PF10551"/>
    </source>
</evidence>